<evidence type="ECO:0000313" key="2">
    <source>
        <dbReference type="Proteomes" id="UP000002207"/>
    </source>
</evidence>
<name>C1F9D9_ACIC5</name>
<dbReference type="STRING" id="240015.ACP_0293"/>
<protein>
    <submittedName>
        <fullName evidence="1">Uncharacterized protein</fullName>
    </submittedName>
</protein>
<keyword evidence="2" id="KW-1185">Reference proteome</keyword>
<dbReference type="InParanoid" id="C1F9D9"/>
<dbReference type="KEGG" id="aca:ACP_0293"/>
<gene>
    <name evidence="1" type="ordered locus">ACP_0293</name>
</gene>
<dbReference type="EMBL" id="CP001472">
    <property type="protein sequence ID" value="ACO33494.1"/>
    <property type="molecule type" value="Genomic_DNA"/>
</dbReference>
<accession>C1F9D9</accession>
<organism evidence="1 2">
    <name type="scientific">Acidobacterium capsulatum (strain ATCC 51196 / DSM 11244 / BCRC 80197 / JCM 7670 / NBRC 15755 / NCIMB 13165 / 161)</name>
    <dbReference type="NCBI Taxonomy" id="240015"/>
    <lineage>
        <taxon>Bacteria</taxon>
        <taxon>Pseudomonadati</taxon>
        <taxon>Acidobacteriota</taxon>
        <taxon>Terriglobia</taxon>
        <taxon>Terriglobales</taxon>
        <taxon>Acidobacteriaceae</taxon>
        <taxon>Acidobacterium</taxon>
    </lineage>
</organism>
<dbReference type="AlphaFoldDB" id="C1F9D9"/>
<dbReference type="Proteomes" id="UP000002207">
    <property type="component" value="Chromosome"/>
</dbReference>
<dbReference type="HOGENOM" id="CLU_1944022_0_0_0"/>
<reference evidence="1 2" key="1">
    <citation type="journal article" date="2009" name="Appl. Environ. Microbiol.">
        <title>Three genomes from the phylum Acidobacteria provide insight into the lifestyles of these microorganisms in soils.</title>
        <authorList>
            <person name="Ward N.L."/>
            <person name="Challacombe J.F."/>
            <person name="Janssen P.H."/>
            <person name="Henrissat B."/>
            <person name="Coutinho P.M."/>
            <person name="Wu M."/>
            <person name="Xie G."/>
            <person name="Haft D.H."/>
            <person name="Sait M."/>
            <person name="Badger J."/>
            <person name="Barabote R.D."/>
            <person name="Bradley B."/>
            <person name="Brettin T.S."/>
            <person name="Brinkac L.M."/>
            <person name="Bruce D."/>
            <person name="Creasy T."/>
            <person name="Daugherty S.C."/>
            <person name="Davidsen T.M."/>
            <person name="DeBoy R.T."/>
            <person name="Detter J.C."/>
            <person name="Dodson R.J."/>
            <person name="Durkin A.S."/>
            <person name="Ganapathy A."/>
            <person name="Gwinn-Giglio M."/>
            <person name="Han C.S."/>
            <person name="Khouri H."/>
            <person name="Kiss H."/>
            <person name="Kothari S.P."/>
            <person name="Madupu R."/>
            <person name="Nelson K.E."/>
            <person name="Nelson W.C."/>
            <person name="Paulsen I."/>
            <person name="Penn K."/>
            <person name="Ren Q."/>
            <person name="Rosovitz M.J."/>
            <person name="Selengut J.D."/>
            <person name="Shrivastava S."/>
            <person name="Sullivan S.A."/>
            <person name="Tapia R."/>
            <person name="Thompson L.S."/>
            <person name="Watkins K.L."/>
            <person name="Yang Q."/>
            <person name="Yu C."/>
            <person name="Zafar N."/>
            <person name="Zhou L."/>
            <person name="Kuske C.R."/>
        </authorList>
    </citation>
    <scope>NUCLEOTIDE SEQUENCE [LARGE SCALE GENOMIC DNA]</scope>
    <source>
        <strain evidence="2">ATCC 51196 / DSM 11244 / BCRC 80197 / JCM 7670 / NBRC 15755 / NCIMB 13165 / 161</strain>
    </source>
</reference>
<sequence>MVRSISCWVKLTGNRASSDEAKQLYQELWISLVSVVQSYTAAALMAVPGESFECSREADDKCILRAKHKQLLLWRSGAAGDGSWKVRSSAEETLAEGRFSLNVQGLVSVDGSPSMEMDAAAEILAAKIL</sequence>
<evidence type="ECO:0000313" key="1">
    <source>
        <dbReference type="EMBL" id="ACO33494.1"/>
    </source>
</evidence>
<proteinExistence type="predicted"/>